<dbReference type="InterPro" id="IPR007696">
    <property type="entry name" value="DNA_mismatch_repair_MutS_core"/>
</dbReference>
<dbReference type="Pfam" id="PF00488">
    <property type="entry name" value="MutS_V"/>
    <property type="match status" value="1"/>
</dbReference>
<evidence type="ECO:0000256" key="3">
    <source>
        <dbReference type="ARBA" id="ARBA00023125"/>
    </source>
</evidence>
<evidence type="ECO:0000256" key="2">
    <source>
        <dbReference type="ARBA" id="ARBA00022840"/>
    </source>
</evidence>
<feature type="domain" description="DNA mismatch repair proteins mutS family" evidence="4">
    <location>
        <begin position="256"/>
        <end position="439"/>
    </location>
</feature>
<dbReference type="InterPro" id="IPR000432">
    <property type="entry name" value="DNA_mismatch_repair_MutS_C"/>
</dbReference>
<dbReference type="InterPro" id="IPR027417">
    <property type="entry name" value="P-loop_NTPase"/>
</dbReference>
<dbReference type="GO" id="GO:0030983">
    <property type="term" value="F:mismatched DNA binding"/>
    <property type="evidence" value="ECO:0007669"/>
    <property type="project" value="InterPro"/>
</dbReference>
<dbReference type="AlphaFoldDB" id="J9GEJ2"/>
<sequence length="442" mass="50604">MAFIIDKQTLNDLKIFGKMKGSSLYGLFNMTRTRGGSVILEEMFRYPLSDVDKINKRTAIIRFFMEKQVSFPFRNDWFDTIEHYLSNTDERTRLHLSGYTFRWRMRNLIGADMAYQQLHKGALSSIALLNATSDFIRQLGSIDEGYKEESQALMTLVNDPLFAWVKEERGVRKLSYAKMVKYDAVFRYEGIELFRKILRLLYNIDVYITVASVARKQGYTFAKAFAPGDNLLKIEGMYHPLLKNPVPNSLSVDADHNLVFLTGANMAGKSTFMKTFGVVVYLAHMGFPVPARSMEFSVQNGMCTTINLPDNMSLGYSHFYAEVQRLKKVSEQVGRIGNLIIVFDELFRGTNVKDAHEATVEVMKAFAEKRNCIFMISTHIIEAGADLKKVCDNIRYVYLPTVMQVDGKPKYTYTLSEGITDDRHGMMIVRNEHIIDILNSKL</sequence>
<dbReference type="Gene3D" id="1.10.1420.10">
    <property type="match status" value="1"/>
</dbReference>
<dbReference type="PANTHER" id="PTHR11361:SF99">
    <property type="entry name" value="DNA MISMATCH REPAIR PROTEIN"/>
    <property type="match status" value="1"/>
</dbReference>
<dbReference type="GO" id="GO:0005524">
    <property type="term" value="F:ATP binding"/>
    <property type="evidence" value="ECO:0007669"/>
    <property type="project" value="UniProtKB-KW"/>
</dbReference>
<accession>J9GEJ2</accession>
<reference evidence="5" key="1">
    <citation type="journal article" date="2012" name="PLoS ONE">
        <title>Gene sets for utilization of primary and secondary nutrition supplies in the distal gut of endangered iberian lynx.</title>
        <authorList>
            <person name="Alcaide M."/>
            <person name="Messina E."/>
            <person name="Richter M."/>
            <person name="Bargiela R."/>
            <person name="Peplies J."/>
            <person name="Huws S.A."/>
            <person name="Newbold C.J."/>
            <person name="Golyshin P.N."/>
            <person name="Simon M.A."/>
            <person name="Lopez G."/>
            <person name="Yakimov M.M."/>
            <person name="Ferrer M."/>
        </authorList>
    </citation>
    <scope>NUCLEOTIDE SEQUENCE</scope>
</reference>
<dbReference type="PANTHER" id="PTHR11361">
    <property type="entry name" value="DNA MISMATCH REPAIR PROTEIN MUTS FAMILY MEMBER"/>
    <property type="match status" value="1"/>
</dbReference>
<gene>
    <name evidence="5" type="ORF">EVA_14108</name>
</gene>
<dbReference type="GO" id="GO:0005634">
    <property type="term" value="C:nucleus"/>
    <property type="evidence" value="ECO:0007669"/>
    <property type="project" value="TreeGrafter"/>
</dbReference>
<dbReference type="Pfam" id="PF05192">
    <property type="entry name" value="MutS_III"/>
    <property type="match status" value="1"/>
</dbReference>
<dbReference type="SUPFAM" id="SSF48334">
    <property type="entry name" value="DNA repair protein MutS, domain III"/>
    <property type="match status" value="1"/>
</dbReference>
<dbReference type="GO" id="GO:0006298">
    <property type="term" value="P:mismatch repair"/>
    <property type="evidence" value="ECO:0007669"/>
    <property type="project" value="InterPro"/>
</dbReference>
<keyword evidence="3" id="KW-0238">DNA-binding</keyword>
<keyword evidence="2" id="KW-0067">ATP-binding</keyword>
<comment type="caution">
    <text evidence="5">The sequence shown here is derived from an EMBL/GenBank/DDBJ whole genome shotgun (WGS) entry which is preliminary data.</text>
</comment>
<evidence type="ECO:0000313" key="5">
    <source>
        <dbReference type="EMBL" id="EJW97784.1"/>
    </source>
</evidence>
<dbReference type="GO" id="GO:0140664">
    <property type="term" value="F:ATP-dependent DNA damage sensor activity"/>
    <property type="evidence" value="ECO:0007669"/>
    <property type="project" value="InterPro"/>
</dbReference>
<evidence type="ECO:0000256" key="1">
    <source>
        <dbReference type="ARBA" id="ARBA00022741"/>
    </source>
</evidence>
<evidence type="ECO:0000259" key="4">
    <source>
        <dbReference type="SMART" id="SM00534"/>
    </source>
</evidence>
<proteinExistence type="predicted"/>
<name>J9GEJ2_9ZZZZ</name>
<dbReference type="InterPro" id="IPR045076">
    <property type="entry name" value="MutS"/>
</dbReference>
<dbReference type="Gene3D" id="3.40.50.300">
    <property type="entry name" value="P-loop containing nucleotide triphosphate hydrolases"/>
    <property type="match status" value="1"/>
</dbReference>
<dbReference type="GO" id="GO:0051026">
    <property type="term" value="P:chiasma assembly"/>
    <property type="evidence" value="ECO:0007669"/>
    <property type="project" value="TreeGrafter"/>
</dbReference>
<organism evidence="5">
    <name type="scientific">gut metagenome</name>
    <dbReference type="NCBI Taxonomy" id="749906"/>
    <lineage>
        <taxon>unclassified sequences</taxon>
        <taxon>metagenomes</taxon>
        <taxon>organismal metagenomes</taxon>
    </lineage>
</organism>
<dbReference type="SUPFAM" id="SSF52540">
    <property type="entry name" value="P-loop containing nucleoside triphosphate hydrolases"/>
    <property type="match status" value="1"/>
</dbReference>
<protein>
    <submittedName>
        <fullName evidence="5">DNA mismatch repair protein MutS domain-containing protein</fullName>
    </submittedName>
</protein>
<dbReference type="InterPro" id="IPR036187">
    <property type="entry name" value="DNA_mismatch_repair_MutS_sf"/>
</dbReference>
<dbReference type="SMART" id="SM00534">
    <property type="entry name" value="MUTSac"/>
    <property type="match status" value="1"/>
</dbReference>
<dbReference type="EMBL" id="AMCI01004592">
    <property type="protein sequence ID" value="EJW97784.1"/>
    <property type="molecule type" value="Genomic_DNA"/>
</dbReference>
<keyword evidence="1" id="KW-0547">Nucleotide-binding</keyword>